<evidence type="ECO:0000313" key="3">
    <source>
        <dbReference type="Proteomes" id="UP000592181"/>
    </source>
</evidence>
<dbReference type="EMBL" id="JACBZX010000001">
    <property type="protein sequence ID" value="NYG35609.1"/>
    <property type="molecule type" value="Genomic_DNA"/>
</dbReference>
<protein>
    <submittedName>
        <fullName evidence="2">Uncharacterized protein</fullName>
    </submittedName>
</protein>
<gene>
    <name evidence="2" type="ORF">BJY28_000078</name>
</gene>
<comment type="caution">
    <text evidence="2">The sequence shown here is derived from an EMBL/GenBank/DDBJ whole genome shotgun (WGS) entry which is preliminary data.</text>
</comment>
<evidence type="ECO:0000313" key="2">
    <source>
        <dbReference type="EMBL" id="NYG35609.1"/>
    </source>
</evidence>
<feature type="region of interest" description="Disordered" evidence="1">
    <location>
        <begin position="1"/>
        <end position="39"/>
    </location>
</feature>
<accession>A0A852WYC7</accession>
<reference evidence="2 3" key="1">
    <citation type="submission" date="2020-07" db="EMBL/GenBank/DDBJ databases">
        <title>Sequencing the genomes of 1000 actinobacteria strains.</title>
        <authorList>
            <person name="Klenk H.-P."/>
        </authorList>
    </citation>
    <scope>NUCLEOTIDE SEQUENCE [LARGE SCALE GENOMIC DNA]</scope>
    <source>
        <strain evidence="2 3">DSM 24723</strain>
    </source>
</reference>
<name>A0A852WYC7_9MICO</name>
<dbReference type="AlphaFoldDB" id="A0A852WYC7"/>
<organism evidence="2 3">
    <name type="scientific">Janibacter alkaliphilus</name>
    <dbReference type="NCBI Taxonomy" id="1069963"/>
    <lineage>
        <taxon>Bacteria</taxon>
        <taxon>Bacillati</taxon>
        <taxon>Actinomycetota</taxon>
        <taxon>Actinomycetes</taxon>
        <taxon>Micrococcales</taxon>
        <taxon>Intrasporangiaceae</taxon>
        <taxon>Janibacter</taxon>
    </lineage>
</organism>
<keyword evidence="3" id="KW-1185">Reference proteome</keyword>
<proteinExistence type="predicted"/>
<evidence type="ECO:0000256" key="1">
    <source>
        <dbReference type="SAM" id="MobiDB-lite"/>
    </source>
</evidence>
<sequence>MGPSLTGTAGTAEGLVASSDGDGDLGGRWCGGPHAPARR</sequence>
<dbReference type="Proteomes" id="UP000592181">
    <property type="component" value="Unassembled WGS sequence"/>
</dbReference>